<keyword evidence="4" id="KW-0812">Transmembrane</keyword>
<feature type="compositionally biased region" description="Gly residues" evidence="10">
    <location>
        <begin position="684"/>
        <end position="706"/>
    </location>
</feature>
<keyword evidence="8" id="KW-1015">Disulfide bond</keyword>
<dbReference type="PANTHER" id="PTHR14002:SF56">
    <property type="entry name" value="TRANSFORMING GROWTH FACTOR BETA RECEPTOR TYPE 3-LIKE ISOFORM X1"/>
    <property type="match status" value="1"/>
</dbReference>
<dbReference type="Pfam" id="PF26060">
    <property type="entry name" value="TGFBR3_N"/>
    <property type="match status" value="2"/>
</dbReference>
<dbReference type="InterPro" id="IPR042235">
    <property type="entry name" value="ZP-C_dom"/>
</dbReference>
<dbReference type="Gene3D" id="2.60.40.3210">
    <property type="entry name" value="Zona pellucida, ZP-N domain"/>
    <property type="match status" value="1"/>
</dbReference>
<keyword evidence="3" id="KW-0597">Phosphoprotein</keyword>
<feature type="region of interest" description="Disordered" evidence="10">
    <location>
        <begin position="552"/>
        <end position="580"/>
    </location>
</feature>
<evidence type="ECO:0000313" key="14">
    <source>
        <dbReference type="Proteomes" id="UP001174136"/>
    </source>
</evidence>
<comment type="subcellular location">
    <subcellularLocation>
        <location evidence="1">Cell membrane</location>
        <topology evidence="1">Single-pass type I membrane protein</topology>
    </subcellularLocation>
</comment>
<sequence>MVATLRWTAVWILLVWILVWSRTAVRGEAVRCPGSPAGETLHPGRGLLETLHPVRGLLETPQAGPGCAARERGNRETHVVAVGRPTHGDQVTKKYKKMILIKITASHDHGIHILLAVQPTLLPPCPPVQVTVVLKPLTPPPAPDRTIILLLISKQPVHWMLEPEGLDPLLSLLVQVSSNSTVASPPALDVRLQRLHSLLPFPPHKLLSWARGLHGSLSSMTHAARANRAYARLGEDPTAPRVCRLQPLFLSPHYLTSDLQQQEVRGCVPPAGNWTGGKEVHVIKLVSAGSALCGSLQVEVVVSLVPPVDDSGPHKVVLVLSSLVPVHWALLAPGLHGDVSVHSSTSVSPPYPLQPRLSFSSAVTSDLSADMPDLLAWANERGLTAVTSYTEASLSNRFVIRLAGGGTEAGSAVGGAAAVAAVWAPWPEEGQLRQWLRGGAGGAETLAVCCDEGRLNVALDTHILQVLSVPVVAVTLRDPACRAQSNGSHFLLAFPVGSCGTEAALQGRPRGVQYRNTVFIWREPPHTLTTNNTHTAGPLGIHISCFSASPPVDDDVTSTPWGEGDPQDPGSGGGGFLPAPRPRPGPVLVLRLFVSESFQQSRIGPCVVIADHRVYVEISSTGPVVGGALELSSCVVSPVSDPQSAPYWPIIRDRCPAHPSLTLTQLWGEGGEGRQLGGEDKGGEGGGGDGKGGAAGEAGVRGGGDGGELRGGDELPGGGAPDHDPSAEKTQDGGVERKVREEEKETRSLRFSFVLRPVYNNSVQFLHCRLLLCSSGSSGEESAPRGRCRDGGDPIPRLASSPPGPQVQEVLQYHLFSPKTERQNTADIAEMLG</sequence>
<keyword evidence="2" id="KW-1003">Cell membrane</keyword>
<feature type="signal peptide" evidence="11">
    <location>
        <begin position="1"/>
        <end position="27"/>
    </location>
</feature>
<name>A0AA47M9E0_MERPO</name>
<evidence type="ECO:0000259" key="12">
    <source>
        <dbReference type="SMART" id="SM00241"/>
    </source>
</evidence>
<dbReference type="GO" id="GO:0017015">
    <property type="term" value="P:regulation of transforming growth factor beta receptor signaling pathway"/>
    <property type="evidence" value="ECO:0007669"/>
    <property type="project" value="TreeGrafter"/>
</dbReference>
<dbReference type="AlphaFoldDB" id="A0AA47M9E0"/>
<evidence type="ECO:0000256" key="2">
    <source>
        <dbReference type="ARBA" id="ARBA00022475"/>
    </source>
</evidence>
<proteinExistence type="predicted"/>
<evidence type="ECO:0000313" key="13">
    <source>
        <dbReference type="EMBL" id="KAK0135956.1"/>
    </source>
</evidence>
<evidence type="ECO:0000256" key="10">
    <source>
        <dbReference type="SAM" id="MobiDB-lite"/>
    </source>
</evidence>
<accession>A0AA47M9E0</accession>
<dbReference type="GO" id="GO:0050431">
    <property type="term" value="F:transforming growth factor beta binding"/>
    <property type="evidence" value="ECO:0007669"/>
    <property type="project" value="TreeGrafter"/>
</dbReference>
<dbReference type="InterPro" id="IPR055355">
    <property type="entry name" value="ZP-C"/>
</dbReference>
<evidence type="ECO:0000256" key="8">
    <source>
        <dbReference type="ARBA" id="ARBA00023157"/>
    </source>
</evidence>
<dbReference type="PANTHER" id="PTHR14002">
    <property type="entry name" value="ENDOGLIN/TGF-BETA RECEPTOR TYPE III"/>
    <property type="match status" value="1"/>
</dbReference>
<organism evidence="13 14">
    <name type="scientific">Merluccius polli</name>
    <name type="common">Benguela hake</name>
    <name type="synonym">Merluccius cadenati</name>
    <dbReference type="NCBI Taxonomy" id="89951"/>
    <lineage>
        <taxon>Eukaryota</taxon>
        <taxon>Metazoa</taxon>
        <taxon>Chordata</taxon>
        <taxon>Craniata</taxon>
        <taxon>Vertebrata</taxon>
        <taxon>Euteleostomi</taxon>
        <taxon>Actinopterygii</taxon>
        <taxon>Neopterygii</taxon>
        <taxon>Teleostei</taxon>
        <taxon>Neoteleostei</taxon>
        <taxon>Acanthomorphata</taxon>
        <taxon>Zeiogadaria</taxon>
        <taxon>Gadariae</taxon>
        <taxon>Gadiformes</taxon>
        <taxon>Gadoidei</taxon>
        <taxon>Merlucciidae</taxon>
        <taxon>Merluccius</taxon>
    </lineage>
</organism>
<gene>
    <name evidence="13" type="primary">Tgfbr3_1</name>
    <name evidence="13" type="ORF">N1851_028154</name>
</gene>
<keyword evidence="6" id="KW-1133">Transmembrane helix</keyword>
<evidence type="ECO:0000256" key="1">
    <source>
        <dbReference type="ARBA" id="ARBA00004251"/>
    </source>
</evidence>
<dbReference type="GO" id="GO:0005539">
    <property type="term" value="F:glycosaminoglycan binding"/>
    <property type="evidence" value="ECO:0007669"/>
    <property type="project" value="TreeGrafter"/>
</dbReference>
<dbReference type="GO" id="GO:0016477">
    <property type="term" value="P:cell migration"/>
    <property type="evidence" value="ECO:0007669"/>
    <property type="project" value="TreeGrafter"/>
</dbReference>
<protein>
    <submittedName>
        <fullName evidence="13">Transforming growth factor beta receptor type 3</fullName>
    </submittedName>
</protein>
<dbReference type="Pfam" id="PF00100">
    <property type="entry name" value="Zona_pellucida"/>
    <property type="match status" value="1"/>
</dbReference>
<feature type="region of interest" description="Disordered" evidence="10">
    <location>
        <begin position="776"/>
        <end position="805"/>
    </location>
</feature>
<reference evidence="13" key="1">
    <citation type="journal article" date="2023" name="Front. Mar. Sci.">
        <title>A new Merluccius polli reference genome to investigate the effects of global change in West African waters.</title>
        <authorList>
            <person name="Mateo J.L."/>
            <person name="Blanco-Fernandez C."/>
            <person name="Garcia-Vazquez E."/>
            <person name="Machado-Schiaffino G."/>
        </authorList>
    </citation>
    <scope>NUCLEOTIDE SEQUENCE</scope>
    <source>
        <strain evidence="13">C29</strain>
        <tissue evidence="13">Fin</tissue>
    </source>
</reference>
<comment type="caution">
    <text evidence="13">The sequence shown here is derived from an EMBL/GenBank/DDBJ whole genome shotgun (WGS) entry which is preliminary data.</text>
</comment>
<feature type="chain" id="PRO_5041447974" evidence="11">
    <location>
        <begin position="28"/>
        <end position="833"/>
    </location>
</feature>
<evidence type="ECO:0000256" key="7">
    <source>
        <dbReference type="ARBA" id="ARBA00023136"/>
    </source>
</evidence>
<dbReference type="EMBL" id="JAOPHQ010005323">
    <property type="protein sequence ID" value="KAK0135956.1"/>
    <property type="molecule type" value="Genomic_DNA"/>
</dbReference>
<dbReference type="InterPro" id="IPR055356">
    <property type="entry name" value="ZP-N"/>
</dbReference>
<feature type="compositionally biased region" description="Basic and acidic residues" evidence="10">
    <location>
        <begin position="721"/>
        <end position="747"/>
    </location>
</feature>
<dbReference type="GO" id="GO:0005024">
    <property type="term" value="F:transforming growth factor beta receptor activity"/>
    <property type="evidence" value="ECO:0007669"/>
    <property type="project" value="TreeGrafter"/>
</dbReference>
<evidence type="ECO:0000256" key="9">
    <source>
        <dbReference type="ARBA" id="ARBA00023180"/>
    </source>
</evidence>
<dbReference type="InterPro" id="IPR058899">
    <property type="entry name" value="TGFBR3/Endoglin-like_N"/>
</dbReference>
<dbReference type="Proteomes" id="UP001174136">
    <property type="component" value="Unassembled WGS sequence"/>
</dbReference>
<feature type="region of interest" description="Disordered" evidence="10">
    <location>
        <begin position="667"/>
        <end position="747"/>
    </location>
</feature>
<feature type="compositionally biased region" description="Basic and acidic residues" evidence="10">
    <location>
        <begin position="782"/>
        <end position="792"/>
    </location>
</feature>
<dbReference type="GO" id="GO:0007179">
    <property type="term" value="P:transforming growth factor beta receptor signaling pathway"/>
    <property type="evidence" value="ECO:0007669"/>
    <property type="project" value="TreeGrafter"/>
</dbReference>
<evidence type="ECO:0000256" key="3">
    <source>
        <dbReference type="ARBA" id="ARBA00022553"/>
    </source>
</evidence>
<keyword evidence="7" id="KW-0472">Membrane</keyword>
<keyword evidence="14" id="KW-1185">Reference proteome</keyword>
<dbReference type="GO" id="GO:0005114">
    <property type="term" value="F:type II transforming growth factor beta receptor binding"/>
    <property type="evidence" value="ECO:0007669"/>
    <property type="project" value="TreeGrafter"/>
</dbReference>
<feature type="domain" description="ZP" evidence="12">
    <location>
        <begin position="449"/>
        <end position="791"/>
    </location>
</feature>
<dbReference type="InterPro" id="IPR001507">
    <property type="entry name" value="ZP_dom"/>
</dbReference>
<keyword evidence="13" id="KW-0675">Receptor</keyword>
<evidence type="ECO:0000256" key="5">
    <source>
        <dbReference type="ARBA" id="ARBA00022729"/>
    </source>
</evidence>
<dbReference type="SMART" id="SM00241">
    <property type="entry name" value="ZP"/>
    <property type="match status" value="1"/>
</dbReference>
<dbReference type="GO" id="GO:0001837">
    <property type="term" value="P:epithelial to mesenchymal transition"/>
    <property type="evidence" value="ECO:0007669"/>
    <property type="project" value="TreeGrafter"/>
</dbReference>
<keyword evidence="9" id="KW-0325">Glycoprotein</keyword>
<dbReference type="Pfam" id="PF23344">
    <property type="entry name" value="ZP-N"/>
    <property type="match status" value="1"/>
</dbReference>
<keyword evidence="5 11" id="KW-0732">Signal</keyword>
<evidence type="ECO:0000256" key="4">
    <source>
        <dbReference type="ARBA" id="ARBA00022692"/>
    </source>
</evidence>
<evidence type="ECO:0000256" key="11">
    <source>
        <dbReference type="SAM" id="SignalP"/>
    </source>
</evidence>
<dbReference type="Gene3D" id="2.60.40.4100">
    <property type="entry name" value="Zona pellucida, ZP-C domain"/>
    <property type="match status" value="1"/>
</dbReference>
<evidence type="ECO:0000256" key="6">
    <source>
        <dbReference type="ARBA" id="ARBA00022989"/>
    </source>
</evidence>